<proteinExistence type="predicted"/>
<evidence type="ECO:0000313" key="3">
    <source>
        <dbReference type="EMBL" id="WOG97167.1"/>
    </source>
</evidence>
<gene>
    <name evidence="2" type="ORF">DCAR_014422</name>
    <name evidence="3" type="ORF">DCAR_0416507</name>
</gene>
<reference evidence="3" key="2">
    <citation type="submission" date="2022-03" db="EMBL/GenBank/DDBJ databases">
        <title>Draft title - Genomic analysis of global carrot germplasm unveils the trajectory of domestication and the origin of high carotenoid orange carrot.</title>
        <authorList>
            <person name="Iorizzo M."/>
            <person name="Ellison S."/>
            <person name="Senalik D."/>
            <person name="Macko-Podgorni A."/>
            <person name="Grzebelus D."/>
            <person name="Bostan H."/>
            <person name="Rolling W."/>
            <person name="Curaba J."/>
            <person name="Simon P."/>
        </authorList>
    </citation>
    <scope>NUCLEOTIDE SEQUENCE</scope>
    <source>
        <tissue evidence="3">Leaf</tissue>
    </source>
</reference>
<dbReference type="EMBL" id="LNRQ01000004">
    <property type="protein sequence ID" value="KZM98216.1"/>
    <property type="molecule type" value="Genomic_DNA"/>
</dbReference>
<protein>
    <submittedName>
        <fullName evidence="2">Uncharacterized protein</fullName>
    </submittedName>
</protein>
<evidence type="ECO:0000256" key="1">
    <source>
        <dbReference type="SAM" id="MobiDB-lite"/>
    </source>
</evidence>
<evidence type="ECO:0000313" key="2">
    <source>
        <dbReference type="EMBL" id="KZM98216.1"/>
    </source>
</evidence>
<dbReference type="Gramene" id="KZM98216">
    <property type="protein sequence ID" value="KZM98216"/>
    <property type="gene ID" value="DCAR_014422"/>
</dbReference>
<accession>A0A165XIZ4</accession>
<dbReference type="Proteomes" id="UP000077755">
    <property type="component" value="Chromosome 4"/>
</dbReference>
<reference evidence="2" key="1">
    <citation type="journal article" date="2016" name="Nat. Genet.">
        <title>A high-quality carrot genome assembly provides new insights into carotenoid accumulation and asterid genome evolution.</title>
        <authorList>
            <person name="Iorizzo M."/>
            <person name="Ellison S."/>
            <person name="Senalik D."/>
            <person name="Zeng P."/>
            <person name="Satapoomin P."/>
            <person name="Huang J."/>
            <person name="Bowman M."/>
            <person name="Iovene M."/>
            <person name="Sanseverino W."/>
            <person name="Cavagnaro P."/>
            <person name="Yildiz M."/>
            <person name="Macko-Podgorni A."/>
            <person name="Moranska E."/>
            <person name="Grzebelus E."/>
            <person name="Grzebelus D."/>
            <person name="Ashrafi H."/>
            <person name="Zheng Z."/>
            <person name="Cheng S."/>
            <person name="Spooner D."/>
            <person name="Van Deynze A."/>
            <person name="Simon P."/>
        </authorList>
    </citation>
    <scope>NUCLEOTIDE SEQUENCE [LARGE SCALE GENOMIC DNA]</scope>
    <source>
        <tissue evidence="2">Leaf</tissue>
    </source>
</reference>
<feature type="region of interest" description="Disordered" evidence="1">
    <location>
        <begin position="63"/>
        <end position="87"/>
    </location>
</feature>
<organism evidence="2">
    <name type="scientific">Daucus carota subsp. sativus</name>
    <name type="common">Carrot</name>
    <dbReference type="NCBI Taxonomy" id="79200"/>
    <lineage>
        <taxon>Eukaryota</taxon>
        <taxon>Viridiplantae</taxon>
        <taxon>Streptophyta</taxon>
        <taxon>Embryophyta</taxon>
        <taxon>Tracheophyta</taxon>
        <taxon>Spermatophyta</taxon>
        <taxon>Magnoliopsida</taxon>
        <taxon>eudicotyledons</taxon>
        <taxon>Gunneridae</taxon>
        <taxon>Pentapetalae</taxon>
        <taxon>asterids</taxon>
        <taxon>campanulids</taxon>
        <taxon>Apiales</taxon>
        <taxon>Apiaceae</taxon>
        <taxon>Apioideae</taxon>
        <taxon>Scandiceae</taxon>
        <taxon>Daucinae</taxon>
        <taxon>Daucus</taxon>
        <taxon>Daucus sect. Daucus</taxon>
    </lineage>
</organism>
<dbReference type="AlphaFoldDB" id="A0A165XIZ4"/>
<sequence length="87" mass="9465">MNSKRPTTLLTLLLVFIRVVFMFVFLAAGEARGSGHTQFLKVRPILAPDLSATSTGFLPKGVPFPPSGPSLRHNSYGGLKSWLKRAP</sequence>
<keyword evidence="4" id="KW-1185">Reference proteome</keyword>
<dbReference type="EMBL" id="CP093346">
    <property type="protein sequence ID" value="WOG97167.1"/>
    <property type="molecule type" value="Genomic_DNA"/>
</dbReference>
<evidence type="ECO:0000313" key="4">
    <source>
        <dbReference type="Proteomes" id="UP000077755"/>
    </source>
</evidence>
<name>A0A165XIZ4_DAUCS</name>